<gene>
    <name evidence="2" type="ORF">GCM10010515_15890</name>
</gene>
<comment type="caution">
    <text evidence="2">The sequence shown here is derived from an EMBL/GenBank/DDBJ whole genome shotgun (WGS) entry which is preliminary data.</text>
</comment>
<evidence type="ECO:0000313" key="2">
    <source>
        <dbReference type="EMBL" id="GGX49554.1"/>
    </source>
</evidence>
<keyword evidence="3" id="KW-1185">Reference proteome</keyword>
<accession>A0A918K4X5</accession>
<organism evidence="2 3">
    <name type="scientific">Streptomyces fructofermentans</name>
    <dbReference type="NCBI Taxonomy" id="152141"/>
    <lineage>
        <taxon>Bacteria</taxon>
        <taxon>Bacillati</taxon>
        <taxon>Actinomycetota</taxon>
        <taxon>Actinomycetes</taxon>
        <taxon>Kitasatosporales</taxon>
        <taxon>Streptomycetaceae</taxon>
        <taxon>Streptomyces</taxon>
    </lineage>
</organism>
<reference evidence="2" key="1">
    <citation type="journal article" date="2014" name="Int. J. Syst. Evol. Microbiol.">
        <title>Complete genome sequence of Corynebacterium casei LMG S-19264T (=DSM 44701T), isolated from a smear-ripened cheese.</title>
        <authorList>
            <consortium name="US DOE Joint Genome Institute (JGI-PGF)"/>
            <person name="Walter F."/>
            <person name="Albersmeier A."/>
            <person name="Kalinowski J."/>
            <person name="Ruckert C."/>
        </authorList>
    </citation>
    <scope>NUCLEOTIDE SEQUENCE</scope>
    <source>
        <strain evidence="2">JCM 4956</strain>
    </source>
</reference>
<feature type="region of interest" description="Disordered" evidence="1">
    <location>
        <begin position="84"/>
        <end position="124"/>
    </location>
</feature>
<dbReference type="Proteomes" id="UP000645555">
    <property type="component" value="Unassembled WGS sequence"/>
</dbReference>
<dbReference type="EMBL" id="BMWD01000004">
    <property type="protein sequence ID" value="GGX49554.1"/>
    <property type="molecule type" value="Genomic_DNA"/>
</dbReference>
<evidence type="ECO:0000256" key="1">
    <source>
        <dbReference type="SAM" id="MobiDB-lite"/>
    </source>
</evidence>
<sequence>MDGPGPMCGGPPPRGGPARPGGAGHHEARKGWGARPGRCAGAWTAGPGGARPPGRVRPPAGSCGDCEGFRAPGVPAGAAQVIPGSVPDRDARKGGQAHRAVAGRARASPAPGGAGEAAGGLSGR</sequence>
<dbReference type="AlphaFoldDB" id="A0A918K4X5"/>
<feature type="region of interest" description="Disordered" evidence="1">
    <location>
        <begin position="1"/>
        <end position="61"/>
    </location>
</feature>
<feature type="compositionally biased region" description="Low complexity" evidence="1">
    <location>
        <begin position="99"/>
        <end position="111"/>
    </location>
</feature>
<protein>
    <submittedName>
        <fullName evidence="2">Uncharacterized protein</fullName>
    </submittedName>
</protein>
<reference evidence="2" key="2">
    <citation type="submission" date="2020-09" db="EMBL/GenBank/DDBJ databases">
        <authorList>
            <person name="Sun Q."/>
            <person name="Ohkuma M."/>
        </authorList>
    </citation>
    <scope>NUCLEOTIDE SEQUENCE</scope>
    <source>
        <strain evidence="2">JCM 4956</strain>
    </source>
</reference>
<name>A0A918K4X5_9ACTN</name>
<proteinExistence type="predicted"/>
<feature type="compositionally biased region" description="Gly residues" evidence="1">
    <location>
        <begin position="112"/>
        <end position="124"/>
    </location>
</feature>
<evidence type="ECO:0000313" key="3">
    <source>
        <dbReference type="Proteomes" id="UP000645555"/>
    </source>
</evidence>